<feature type="transmembrane region" description="Helical" evidence="1">
    <location>
        <begin position="35"/>
        <end position="55"/>
    </location>
</feature>
<evidence type="ECO:0000256" key="1">
    <source>
        <dbReference type="SAM" id="Phobius"/>
    </source>
</evidence>
<feature type="transmembrane region" description="Helical" evidence="1">
    <location>
        <begin position="6"/>
        <end position="23"/>
    </location>
</feature>
<reference evidence="3 4" key="1">
    <citation type="submission" date="2019-01" db="EMBL/GenBank/DDBJ databases">
        <title>Genome sequencing of strain 2JSPR-7.</title>
        <authorList>
            <person name="Heo J."/>
            <person name="Kim S.-J."/>
            <person name="Kim J.-S."/>
            <person name="Hong S.-B."/>
            <person name="Kwon S.-W."/>
        </authorList>
    </citation>
    <scope>NUCLEOTIDE SEQUENCE [LARGE SCALE GENOMIC DNA]</scope>
    <source>
        <strain evidence="3 4">2JSPR-7</strain>
    </source>
</reference>
<dbReference type="KEGG" id="xyl:ET495_13240"/>
<keyword evidence="1" id="KW-0472">Membrane</keyword>
<dbReference type="OrthoDB" id="3256397at2"/>
<evidence type="ECO:0000313" key="4">
    <source>
        <dbReference type="Proteomes" id="UP000291758"/>
    </source>
</evidence>
<keyword evidence="1" id="KW-0812">Transmembrane</keyword>
<dbReference type="NCBIfam" id="NF047864">
    <property type="entry name" value="CBU_0592_membra"/>
    <property type="match status" value="1"/>
</dbReference>
<dbReference type="EMBL" id="CP035495">
    <property type="protein sequence ID" value="QAY64028.1"/>
    <property type="molecule type" value="Genomic_DNA"/>
</dbReference>
<protein>
    <recommendedName>
        <fullName evidence="2">CBU-0592-like domain-containing protein</fullName>
    </recommendedName>
</protein>
<keyword evidence="1" id="KW-1133">Transmembrane helix</keyword>
<dbReference type="AlphaFoldDB" id="A0A4P6F118"/>
<proteinExistence type="predicted"/>
<feature type="domain" description="CBU-0592-like" evidence="2">
    <location>
        <begin position="8"/>
        <end position="82"/>
    </location>
</feature>
<evidence type="ECO:0000259" key="2">
    <source>
        <dbReference type="Pfam" id="PF26604"/>
    </source>
</evidence>
<dbReference type="InterPro" id="IPR058058">
    <property type="entry name" value="CBU_0592-like"/>
</dbReference>
<gene>
    <name evidence="3" type="ORF">ET495_13240</name>
</gene>
<dbReference type="RefSeq" id="WP_129205187.1">
    <property type="nucleotide sequence ID" value="NZ_CP035495.1"/>
</dbReference>
<feature type="transmembrane region" description="Helical" evidence="1">
    <location>
        <begin position="61"/>
        <end position="79"/>
    </location>
</feature>
<keyword evidence="4" id="KW-1185">Reference proteome</keyword>
<organism evidence="3 4">
    <name type="scientific">Xylanimonas allomyrinae</name>
    <dbReference type="NCBI Taxonomy" id="2509459"/>
    <lineage>
        <taxon>Bacteria</taxon>
        <taxon>Bacillati</taxon>
        <taxon>Actinomycetota</taxon>
        <taxon>Actinomycetes</taxon>
        <taxon>Micrococcales</taxon>
        <taxon>Promicromonosporaceae</taxon>
        <taxon>Xylanimonas</taxon>
    </lineage>
</organism>
<sequence>MSLIAITTVFGWVGAVAGILAYGMVSRGRWGAGSFAFQLTNLCAATAMLLVAAVNGVWPSAAANFAWIAIGTHSTVVIWRKRAAARAQARTSQAALDLAA</sequence>
<dbReference type="Proteomes" id="UP000291758">
    <property type="component" value="Chromosome"/>
</dbReference>
<name>A0A4P6F118_9MICO</name>
<evidence type="ECO:0000313" key="3">
    <source>
        <dbReference type="EMBL" id="QAY64028.1"/>
    </source>
</evidence>
<dbReference type="Pfam" id="PF26604">
    <property type="entry name" value="CBU_0592"/>
    <property type="match status" value="1"/>
</dbReference>
<accession>A0A4P6F118</accession>